<dbReference type="OrthoDB" id="10573429at2759"/>
<sequence>MERLRSNGRMWFVLGTYDGGSSARKDERRINRVLSTNVVVGKSRFICQFDHHYTSVPAVSSQ</sequence>
<organism evidence="1 2">
    <name type="scientific">Trichinella nelsoni</name>
    <dbReference type="NCBI Taxonomy" id="6336"/>
    <lineage>
        <taxon>Eukaryota</taxon>
        <taxon>Metazoa</taxon>
        <taxon>Ecdysozoa</taxon>
        <taxon>Nematoda</taxon>
        <taxon>Enoplea</taxon>
        <taxon>Dorylaimia</taxon>
        <taxon>Trichinellida</taxon>
        <taxon>Trichinellidae</taxon>
        <taxon>Trichinella</taxon>
    </lineage>
</organism>
<name>A0A0V0RP48_9BILA</name>
<keyword evidence="2" id="KW-1185">Reference proteome</keyword>
<dbReference type="Proteomes" id="UP000054630">
    <property type="component" value="Unassembled WGS sequence"/>
</dbReference>
<reference evidence="1 2" key="1">
    <citation type="submission" date="2015-01" db="EMBL/GenBank/DDBJ databases">
        <title>Evolution of Trichinella species and genotypes.</title>
        <authorList>
            <person name="Korhonen P.K."/>
            <person name="Edoardo P."/>
            <person name="Giuseppe L.R."/>
            <person name="Gasser R.B."/>
        </authorList>
    </citation>
    <scope>NUCLEOTIDE SEQUENCE [LARGE SCALE GENOMIC DNA]</scope>
    <source>
        <strain evidence="1">ISS37</strain>
    </source>
</reference>
<evidence type="ECO:0000313" key="1">
    <source>
        <dbReference type="EMBL" id="KRX16272.1"/>
    </source>
</evidence>
<dbReference type="AlphaFoldDB" id="A0A0V0RP48"/>
<gene>
    <name evidence="1" type="ORF">T07_6188</name>
</gene>
<proteinExistence type="predicted"/>
<protein>
    <submittedName>
        <fullName evidence="1">Uncharacterized protein</fullName>
    </submittedName>
</protein>
<evidence type="ECO:0000313" key="2">
    <source>
        <dbReference type="Proteomes" id="UP000054630"/>
    </source>
</evidence>
<dbReference type="EMBL" id="JYDL01000110">
    <property type="protein sequence ID" value="KRX16272.1"/>
    <property type="molecule type" value="Genomic_DNA"/>
</dbReference>
<comment type="caution">
    <text evidence="1">The sequence shown here is derived from an EMBL/GenBank/DDBJ whole genome shotgun (WGS) entry which is preliminary data.</text>
</comment>
<accession>A0A0V0RP48</accession>